<accession>A0AAX4JW50</accession>
<organism evidence="2 3">
    <name type="scientific">Kwoniella dendrophila CBS 6074</name>
    <dbReference type="NCBI Taxonomy" id="1295534"/>
    <lineage>
        <taxon>Eukaryota</taxon>
        <taxon>Fungi</taxon>
        <taxon>Dikarya</taxon>
        <taxon>Basidiomycota</taxon>
        <taxon>Agaricomycotina</taxon>
        <taxon>Tremellomycetes</taxon>
        <taxon>Tremellales</taxon>
        <taxon>Cryptococcaceae</taxon>
        <taxon>Kwoniella</taxon>
    </lineage>
</organism>
<dbReference type="PANTHER" id="PTHR46310">
    <property type="entry name" value="AMIDASE 1"/>
    <property type="match status" value="1"/>
</dbReference>
<dbReference type="InterPro" id="IPR036928">
    <property type="entry name" value="AS_sf"/>
</dbReference>
<evidence type="ECO:0000313" key="2">
    <source>
        <dbReference type="EMBL" id="WWC89459.1"/>
    </source>
</evidence>
<gene>
    <name evidence="2" type="ORF">L201_004383</name>
</gene>
<reference evidence="2 3" key="1">
    <citation type="submission" date="2024-01" db="EMBL/GenBank/DDBJ databases">
        <title>Comparative genomics of Cryptococcus and Kwoniella reveals pathogenesis evolution and contrasting modes of karyotype evolution via chromosome fusion or intercentromeric recombination.</title>
        <authorList>
            <person name="Coelho M.A."/>
            <person name="David-Palma M."/>
            <person name="Shea T."/>
            <person name="Bowers K."/>
            <person name="McGinley-Smith S."/>
            <person name="Mohammad A.W."/>
            <person name="Gnirke A."/>
            <person name="Yurkov A.M."/>
            <person name="Nowrousian M."/>
            <person name="Sun S."/>
            <person name="Cuomo C.A."/>
            <person name="Heitman J."/>
        </authorList>
    </citation>
    <scope>NUCLEOTIDE SEQUENCE [LARGE SCALE GENOMIC DNA]</scope>
    <source>
        <strain evidence="2 3">CBS 6074</strain>
    </source>
</reference>
<evidence type="ECO:0000313" key="3">
    <source>
        <dbReference type="Proteomes" id="UP001355207"/>
    </source>
</evidence>
<dbReference type="SUPFAM" id="SSF75304">
    <property type="entry name" value="Amidase signature (AS) enzymes"/>
    <property type="match status" value="1"/>
</dbReference>
<dbReference type="EMBL" id="CP144102">
    <property type="protein sequence ID" value="WWC89459.1"/>
    <property type="molecule type" value="Genomic_DNA"/>
</dbReference>
<keyword evidence="3" id="KW-1185">Reference proteome</keyword>
<dbReference type="Pfam" id="PF01425">
    <property type="entry name" value="Amidase"/>
    <property type="match status" value="1"/>
</dbReference>
<dbReference type="Proteomes" id="UP001355207">
    <property type="component" value="Chromosome 5"/>
</dbReference>
<feature type="domain" description="Amidase" evidence="1">
    <location>
        <begin position="2"/>
        <end position="151"/>
    </location>
</feature>
<protein>
    <recommendedName>
        <fullName evidence="1">Amidase domain-containing protein</fullName>
    </recommendedName>
</protein>
<name>A0AAX4JW50_9TREE</name>
<dbReference type="PANTHER" id="PTHR46310:SF7">
    <property type="entry name" value="AMIDASE 1"/>
    <property type="match status" value="1"/>
</dbReference>
<proteinExistence type="predicted"/>
<sequence length="376" mass="40977">MPLSSLRISVKDIFDIKGLPTKAGSSIFAEWKGQVEDTAKYIDQLIQARANLVGKVKTSHPFSPRADGYQSCGSSFSGSASAMATYGWLDISIASDTDGSIRHPAAVVGLYGFRPSHGLIPVDGVLPALEWSDAVGLIARDGKVIQQVFNACYPAVKSPKVNTCLILSDDIANVGSDAWNIFSSFINELERISGMGSKRISISSLAPTQDDLLEDEEIPRAIAAWQWQQFGKLIYEDHQAKYQGRLAPFGHRVREAFKSAQYDGWGQDCLYVELTALDWLPTYREEKLNDKRPPLAKRSNPLNPYVPASVGGCPHIVIPIGQVPFQSLVSNSLEMQPICASLIGPPSSDLMILDLVDKLVKNGAIEPVKTGRTAFV</sequence>
<dbReference type="Gene3D" id="3.90.1300.10">
    <property type="entry name" value="Amidase signature (AS) domain"/>
    <property type="match status" value="1"/>
</dbReference>
<dbReference type="GeneID" id="91095053"/>
<dbReference type="AlphaFoldDB" id="A0AAX4JW50"/>
<dbReference type="InterPro" id="IPR023631">
    <property type="entry name" value="Amidase_dom"/>
</dbReference>
<dbReference type="RefSeq" id="XP_066076222.1">
    <property type="nucleotide sequence ID" value="XM_066220125.1"/>
</dbReference>
<evidence type="ECO:0000259" key="1">
    <source>
        <dbReference type="Pfam" id="PF01425"/>
    </source>
</evidence>